<dbReference type="InterPro" id="IPR003439">
    <property type="entry name" value="ABC_transporter-like_ATP-bd"/>
</dbReference>
<protein>
    <submittedName>
        <fullName evidence="5">Putative ABC transport system ATP-binding protein</fullName>
    </submittedName>
</protein>
<organism evidence="5 6">
    <name type="scientific">Garciella nitratireducens DSM 15102</name>
    <dbReference type="NCBI Taxonomy" id="1121911"/>
    <lineage>
        <taxon>Bacteria</taxon>
        <taxon>Bacillati</taxon>
        <taxon>Bacillota</taxon>
        <taxon>Clostridia</taxon>
        <taxon>Eubacteriales</taxon>
        <taxon>Eubacteriaceae</taxon>
        <taxon>Garciella</taxon>
    </lineage>
</organism>
<dbReference type="Pfam" id="PF00005">
    <property type="entry name" value="ABC_tran"/>
    <property type="match status" value="1"/>
</dbReference>
<reference evidence="5 6" key="1">
    <citation type="submission" date="2017-02" db="EMBL/GenBank/DDBJ databases">
        <authorList>
            <person name="Peterson S.W."/>
        </authorList>
    </citation>
    <scope>NUCLEOTIDE SEQUENCE [LARGE SCALE GENOMIC DNA]</scope>
    <source>
        <strain evidence="5 6">DSM 15102</strain>
    </source>
</reference>
<evidence type="ECO:0000256" key="2">
    <source>
        <dbReference type="ARBA" id="ARBA00022741"/>
    </source>
</evidence>
<proteinExistence type="predicted"/>
<evidence type="ECO:0000313" key="5">
    <source>
        <dbReference type="EMBL" id="SJZ48735.1"/>
    </source>
</evidence>
<dbReference type="GO" id="GO:0005524">
    <property type="term" value="F:ATP binding"/>
    <property type="evidence" value="ECO:0007669"/>
    <property type="project" value="UniProtKB-KW"/>
</dbReference>
<dbReference type="Gene3D" id="3.40.50.300">
    <property type="entry name" value="P-loop containing nucleotide triphosphate hydrolases"/>
    <property type="match status" value="1"/>
</dbReference>
<dbReference type="GO" id="GO:0016887">
    <property type="term" value="F:ATP hydrolysis activity"/>
    <property type="evidence" value="ECO:0007669"/>
    <property type="project" value="InterPro"/>
</dbReference>
<gene>
    <name evidence="5" type="ORF">SAMN02745973_00791</name>
</gene>
<keyword evidence="3 5" id="KW-0067">ATP-binding</keyword>
<dbReference type="Proteomes" id="UP000196365">
    <property type="component" value="Unassembled WGS sequence"/>
</dbReference>
<dbReference type="InterPro" id="IPR027417">
    <property type="entry name" value="P-loop_NTPase"/>
</dbReference>
<evidence type="ECO:0000259" key="4">
    <source>
        <dbReference type="PROSITE" id="PS50893"/>
    </source>
</evidence>
<dbReference type="RefSeq" id="WP_087678212.1">
    <property type="nucleotide sequence ID" value="NZ_FUWV01000003.1"/>
</dbReference>
<keyword evidence="2" id="KW-0547">Nucleotide-binding</keyword>
<dbReference type="OrthoDB" id="9785080at2"/>
<evidence type="ECO:0000313" key="6">
    <source>
        <dbReference type="Proteomes" id="UP000196365"/>
    </source>
</evidence>
<dbReference type="InterPro" id="IPR017871">
    <property type="entry name" value="ABC_transporter-like_CS"/>
</dbReference>
<dbReference type="PANTHER" id="PTHR43423:SF1">
    <property type="entry name" value="ABC TRANSPORTER I FAMILY MEMBER 17"/>
    <property type="match status" value="1"/>
</dbReference>
<evidence type="ECO:0000256" key="3">
    <source>
        <dbReference type="ARBA" id="ARBA00022840"/>
    </source>
</evidence>
<dbReference type="PROSITE" id="PS50893">
    <property type="entry name" value="ABC_TRANSPORTER_2"/>
    <property type="match status" value="1"/>
</dbReference>
<dbReference type="PANTHER" id="PTHR43423">
    <property type="entry name" value="ABC TRANSPORTER I FAMILY MEMBER 17"/>
    <property type="match status" value="1"/>
</dbReference>
<dbReference type="SMART" id="SM00382">
    <property type="entry name" value="AAA"/>
    <property type="match status" value="1"/>
</dbReference>
<name>A0A1T4L205_9FIRM</name>
<evidence type="ECO:0000256" key="1">
    <source>
        <dbReference type="ARBA" id="ARBA00022448"/>
    </source>
</evidence>
<accession>A0A1T4L205</accession>
<feature type="domain" description="ABC transporter" evidence="4">
    <location>
        <begin position="4"/>
        <end position="216"/>
    </location>
</feature>
<dbReference type="InterPro" id="IPR003593">
    <property type="entry name" value="AAA+_ATPase"/>
</dbReference>
<keyword evidence="6" id="KW-1185">Reference proteome</keyword>
<dbReference type="EMBL" id="FUWV01000003">
    <property type="protein sequence ID" value="SJZ48735.1"/>
    <property type="molecule type" value="Genomic_DNA"/>
</dbReference>
<dbReference type="AlphaFoldDB" id="A0A1T4L205"/>
<keyword evidence="1" id="KW-0813">Transport</keyword>
<dbReference type="PROSITE" id="PS00211">
    <property type="entry name" value="ABC_TRANSPORTER_1"/>
    <property type="match status" value="1"/>
</dbReference>
<dbReference type="SUPFAM" id="SSF52540">
    <property type="entry name" value="P-loop containing nucleoside triphosphate hydrolases"/>
    <property type="match status" value="1"/>
</dbReference>
<sequence>MTLMEFQNVFYKEKNQIILKDISIKIQRQDYISIVGPSGSGKSTFLKLCCHLISPTQGRILYKNKSLMQYDPIELRKKVSYCFQTPYLFEDNVMNNLAFPYFIRNKKVDFDRIKKLFDLFHLDQKCLQKEIHKLSGGEKQRIALIRTLLFDPDILLLDEVTSALDIENTLIVERVINYFHQKGTTILWITHNYEQSKRNANKVLTIEAGKIKSLEVIR</sequence>